<dbReference type="AlphaFoldDB" id="B3RB27"/>
<feature type="region of interest" description="Disordered" evidence="1">
    <location>
        <begin position="1"/>
        <end position="23"/>
    </location>
</feature>
<keyword evidence="2" id="KW-1133">Transmembrane helix</keyword>
<dbReference type="Proteomes" id="UP000001692">
    <property type="component" value="Chromosome 2"/>
</dbReference>
<dbReference type="EMBL" id="CU633750">
    <property type="protein sequence ID" value="CAQ72102.1"/>
    <property type="molecule type" value="Genomic_DNA"/>
</dbReference>
<feature type="transmembrane region" description="Helical" evidence="2">
    <location>
        <begin position="70"/>
        <end position="89"/>
    </location>
</feature>
<evidence type="ECO:0000256" key="1">
    <source>
        <dbReference type="SAM" id="MobiDB-lite"/>
    </source>
</evidence>
<gene>
    <name evidence="3" type="ordered locus">RALTA_B1507</name>
</gene>
<evidence type="ECO:0000313" key="4">
    <source>
        <dbReference type="Proteomes" id="UP000001692"/>
    </source>
</evidence>
<protein>
    <submittedName>
        <fullName evidence="3">Uncharacterized protein</fullName>
    </submittedName>
</protein>
<evidence type="ECO:0000256" key="2">
    <source>
        <dbReference type="SAM" id="Phobius"/>
    </source>
</evidence>
<proteinExistence type="predicted"/>
<sequence>MQAGMAGAAPELPRRHRVRRSERMASFAAQERSLRRAKSAGTAVVRPIGRMAMDRDGWFWRRWRCHPVRMTVGLFIVAAGAASMLARLLPPPV</sequence>
<dbReference type="KEGG" id="cti:RALTA_B1507"/>
<reference evidence="3 4" key="1">
    <citation type="journal article" date="2008" name="Genome Res.">
        <title>Genome sequence of the beta-rhizobium Cupriavidus taiwanensis and comparative genomics of rhizobia.</title>
        <authorList>
            <person name="Amadou C."/>
            <person name="Pascal G."/>
            <person name="Mangenot S."/>
            <person name="Glew M."/>
            <person name="Bontemps C."/>
            <person name="Capela D."/>
            <person name="Carrere S."/>
            <person name="Cruveiller S."/>
            <person name="Dossat C."/>
            <person name="Lajus A."/>
            <person name="Marchetti M."/>
            <person name="Poinsot V."/>
            <person name="Rouy Z."/>
            <person name="Servin B."/>
            <person name="Saad M."/>
            <person name="Schenowitz C."/>
            <person name="Barbe V."/>
            <person name="Batut J."/>
            <person name="Medigue C."/>
            <person name="Masson-Boivin C."/>
        </authorList>
    </citation>
    <scope>NUCLEOTIDE SEQUENCE [LARGE SCALE GENOMIC DNA]</scope>
    <source>
        <strain evidence="4">DSM 17343 / BCRC 17206 / CCUG 44338 / CIP 107171 / LMG 19424 / R1</strain>
    </source>
</reference>
<organism evidence="3 4">
    <name type="scientific">Cupriavidus taiwanensis (strain DSM 17343 / BCRC 17206 / CCUG 44338 / CIP 107171 / LMG 19424 / R1)</name>
    <name type="common">Ralstonia taiwanensis (strain LMG 19424)</name>
    <dbReference type="NCBI Taxonomy" id="977880"/>
    <lineage>
        <taxon>Bacteria</taxon>
        <taxon>Pseudomonadati</taxon>
        <taxon>Pseudomonadota</taxon>
        <taxon>Betaproteobacteria</taxon>
        <taxon>Burkholderiales</taxon>
        <taxon>Burkholderiaceae</taxon>
        <taxon>Cupriavidus</taxon>
    </lineage>
</organism>
<evidence type="ECO:0000313" key="3">
    <source>
        <dbReference type="EMBL" id="CAQ72102.1"/>
    </source>
</evidence>
<name>B3RB27_CUPTR</name>
<keyword evidence="2" id="KW-0812">Transmembrane</keyword>
<accession>B3RB27</accession>
<keyword evidence="4" id="KW-1185">Reference proteome</keyword>
<keyword evidence="2" id="KW-0472">Membrane</keyword>
<dbReference type="HOGENOM" id="CLU_2394789_0_0_4"/>